<evidence type="ECO:0000313" key="3">
    <source>
        <dbReference type="Proteomes" id="UP000242457"/>
    </source>
</evidence>
<dbReference type="Gene3D" id="3.30.1540.10">
    <property type="entry name" value="formyl-coa transferase, domain 3"/>
    <property type="match status" value="1"/>
</dbReference>
<evidence type="ECO:0000313" key="2">
    <source>
        <dbReference type="EMBL" id="PBC26168.1"/>
    </source>
</evidence>
<proteinExistence type="inferred from homology"/>
<name>A0A2A3E392_APICC</name>
<dbReference type="STRING" id="94128.A0A2A3E392"/>
<sequence length="380" mass="42483">MPLKGIKVLELAGIAPGPFCGMILNEFGASIIRVDKIDGFYNTIDVLSHGKRSIALNLKTSQGLDIFKKLSNQSDVIIDPYRAGVMEKLKLGPKELMETNKRLIYARLTGFGQNGSYANMAGHDINFLGLSGLLSLFGRYNQKPTPPANLTDFTGALICVFGIMLALFERSKSNIGQIIDASMVDGSAYIGSWIYRSQNIFGLWGNPRGKNILDSGAHFYDTYETKDKQYICVGAIESKFYEIFLEKLGITSDELPQFDKFEKNREKLEKIFKQKTQAEWCVIFDGTDACVTPVLNLKNVALHAHNKERNTFKIEDDGLVTPNPAPRLSRTPGISKKYQKIPELGEHTIEILGELNFKHEEITNFIANGIVNQKMKRSSL</sequence>
<organism evidence="2 3">
    <name type="scientific">Apis cerana cerana</name>
    <name type="common">Oriental honeybee</name>
    <dbReference type="NCBI Taxonomy" id="94128"/>
    <lineage>
        <taxon>Eukaryota</taxon>
        <taxon>Metazoa</taxon>
        <taxon>Ecdysozoa</taxon>
        <taxon>Arthropoda</taxon>
        <taxon>Hexapoda</taxon>
        <taxon>Insecta</taxon>
        <taxon>Pterygota</taxon>
        <taxon>Neoptera</taxon>
        <taxon>Endopterygota</taxon>
        <taxon>Hymenoptera</taxon>
        <taxon>Apocrita</taxon>
        <taxon>Aculeata</taxon>
        <taxon>Apoidea</taxon>
        <taxon>Anthophila</taxon>
        <taxon>Apidae</taxon>
        <taxon>Apis</taxon>
    </lineage>
</organism>
<evidence type="ECO:0000256" key="1">
    <source>
        <dbReference type="ARBA" id="ARBA00008383"/>
    </source>
</evidence>
<dbReference type="GO" id="GO:0008111">
    <property type="term" value="F:alpha-methylacyl-CoA racemase activity"/>
    <property type="evidence" value="ECO:0007669"/>
    <property type="project" value="TreeGrafter"/>
</dbReference>
<accession>A0A2A3E392</accession>
<dbReference type="GO" id="GO:0008206">
    <property type="term" value="P:bile acid metabolic process"/>
    <property type="evidence" value="ECO:0007669"/>
    <property type="project" value="TreeGrafter"/>
</dbReference>
<dbReference type="SUPFAM" id="SSF89796">
    <property type="entry name" value="CoA-transferase family III (CaiB/BaiF)"/>
    <property type="match status" value="1"/>
</dbReference>
<dbReference type="PANTHER" id="PTHR48228">
    <property type="entry name" value="SUCCINYL-COA--D-CITRAMALATE COA-TRANSFERASE"/>
    <property type="match status" value="1"/>
</dbReference>
<gene>
    <name evidence="2" type="ORF">APICC_06937</name>
</gene>
<dbReference type="InterPro" id="IPR003673">
    <property type="entry name" value="CoA-Trfase_fam_III"/>
</dbReference>
<dbReference type="OrthoDB" id="16747at2759"/>
<dbReference type="InterPro" id="IPR050509">
    <property type="entry name" value="CoA-transferase_III"/>
</dbReference>
<dbReference type="EMBL" id="KZ288405">
    <property type="protein sequence ID" value="PBC26168.1"/>
    <property type="molecule type" value="Genomic_DNA"/>
</dbReference>
<dbReference type="PANTHER" id="PTHR48228:SF5">
    <property type="entry name" value="ALPHA-METHYLACYL-COA RACEMASE"/>
    <property type="match status" value="1"/>
</dbReference>
<keyword evidence="3" id="KW-1185">Reference proteome</keyword>
<reference evidence="2 3" key="1">
    <citation type="submission" date="2014-07" db="EMBL/GenBank/DDBJ databases">
        <title>Genomic and transcriptomic analysis on Apis cerana provide comprehensive insights into honey bee biology.</title>
        <authorList>
            <person name="Diao Q."/>
            <person name="Sun L."/>
            <person name="Zheng H."/>
            <person name="Zheng H."/>
            <person name="Xu S."/>
            <person name="Wang S."/>
            <person name="Zeng Z."/>
            <person name="Hu F."/>
            <person name="Su S."/>
            <person name="Wu J."/>
        </authorList>
    </citation>
    <scope>NUCLEOTIDE SEQUENCE [LARGE SCALE GENOMIC DNA]</scope>
    <source>
        <tissue evidence="2">Pupae without intestine</tissue>
    </source>
</reference>
<comment type="similarity">
    <text evidence="1">Belongs to the CoA-transferase III family.</text>
</comment>
<dbReference type="InterPro" id="IPR044855">
    <property type="entry name" value="CoA-Trfase_III_dom3_sf"/>
</dbReference>
<dbReference type="Proteomes" id="UP000242457">
    <property type="component" value="Unassembled WGS sequence"/>
</dbReference>
<dbReference type="Pfam" id="PF02515">
    <property type="entry name" value="CoA_transf_3"/>
    <property type="match status" value="1"/>
</dbReference>
<dbReference type="InterPro" id="IPR023606">
    <property type="entry name" value="CoA-Trfase_III_dom_1_sf"/>
</dbReference>
<protein>
    <submittedName>
        <fullName evidence="2">Alpha-methylacyl-CoA racemase</fullName>
    </submittedName>
</protein>
<dbReference type="AlphaFoldDB" id="A0A2A3E392"/>
<dbReference type="Gene3D" id="3.40.50.10540">
    <property type="entry name" value="Crotonobetainyl-coa:carnitine coa-transferase, domain 1"/>
    <property type="match status" value="1"/>
</dbReference>
<dbReference type="GO" id="GO:0005739">
    <property type="term" value="C:mitochondrion"/>
    <property type="evidence" value="ECO:0007669"/>
    <property type="project" value="TreeGrafter"/>
</dbReference>